<accession>A0A7G5XIH6</accession>
<feature type="compositionally biased region" description="Polar residues" evidence="1">
    <location>
        <begin position="28"/>
        <end position="43"/>
    </location>
</feature>
<dbReference type="RefSeq" id="WP_182804190.1">
    <property type="nucleotide sequence ID" value="NZ_CP060007.1"/>
</dbReference>
<evidence type="ECO:0000256" key="1">
    <source>
        <dbReference type="SAM" id="MobiDB-lite"/>
    </source>
</evidence>
<dbReference type="PROSITE" id="PS51257">
    <property type="entry name" value="PROKAR_LIPOPROTEIN"/>
    <property type="match status" value="1"/>
</dbReference>
<dbReference type="GO" id="GO:0005975">
    <property type="term" value="P:carbohydrate metabolic process"/>
    <property type="evidence" value="ECO:0007669"/>
    <property type="project" value="UniProtKB-ARBA"/>
</dbReference>
<dbReference type="Proteomes" id="UP000515344">
    <property type="component" value="Chromosome"/>
</dbReference>
<gene>
    <name evidence="2" type="ORF">H4075_03490</name>
</gene>
<dbReference type="Pfam" id="PF13385">
    <property type="entry name" value="Laminin_G_3"/>
    <property type="match status" value="1"/>
</dbReference>
<organism evidence="2 3">
    <name type="scientific">Lacibacter sediminis</name>
    <dbReference type="NCBI Taxonomy" id="2760713"/>
    <lineage>
        <taxon>Bacteria</taxon>
        <taxon>Pseudomonadati</taxon>
        <taxon>Bacteroidota</taxon>
        <taxon>Chitinophagia</taxon>
        <taxon>Chitinophagales</taxon>
        <taxon>Chitinophagaceae</taxon>
        <taxon>Lacibacter</taxon>
    </lineage>
</organism>
<evidence type="ECO:0000313" key="2">
    <source>
        <dbReference type="EMBL" id="QNA45279.1"/>
    </source>
</evidence>
<dbReference type="AlphaFoldDB" id="A0A7G5XIH6"/>
<name>A0A7G5XIH6_9BACT</name>
<protein>
    <submittedName>
        <fullName evidence="2">LamG domain-containing protein</fullName>
    </submittedName>
</protein>
<dbReference type="InterPro" id="IPR013320">
    <property type="entry name" value="ConA-like_dom_sf"/>
</dbReference>
<reference evidence="3" key="1">
    <citation type="submission" date="2020-08" db="EMBL/GenBank/DDBJ databases">
        <title>Lacibacter sp. S13-6-6 genome sequencing.</title>
        <authorList>
            <person name="Jin L."/>
        </authorList>
    </citation>
    <scope>NUCLEOTIDE SEQUENCE [LARGE SCALE GENOMIC DNA]</scope>
    <source>
        <strain evidence="3">S13-6-6</strain>
    </source>
</reference>
<sequence length="249" mass="27338">MKKHILIFATIATTVFISCSKEKLQTTQPDVSIETKMTSSSQRQGEETPLTTLGNGLLGLFTFNGTLSDATNQLTATSTVGRVIYTADRKGVVNQAIKFNGNYGLDIPNVPLATNMSISVWVKTDMYTLENLPFVNSPQSFSLSQMGNKYQMGYWNGINGQYVVSGNVGSKWHHIAATRSDKALSFYIDGKLIGSSPSPVGSGPYSLVSEYLVGYGYNNGYQYWEGSLDDLRIYNRVLSSTELLNLAKF</sequence>
<feature type="region of interest" description="Disordered" evidence="1">
    <location>
        <begin position="28"/>
        <end position="49"/>
    </location>
</feature>
<keyword evidence="3" id="KW-1185">Reference proteome</keyword>
<dbReference type="SUPFAM" id="SSF49899">
    <property type="entry name" value="Concanavalin A-like lectins/glucanases"/>
    <property type="match status" value="1"/>
</dbReference>
<dbReference type="Gene3D" id="2.60.120.200">
    <property type="match status" value="1"/>
</dbReference>
<proteinExistence type="predicted"/>
<evidence type="ECO:0000313" key="3">
    <source>
        <dbReference type="Proteomes" id="UP000515344"/>
    </source>
</evidence>
<dbReference type="KEGG" id="lacs:H4075_03490"/>
<dbReference type="GO" id="GO:0004553">
    <property type="term" value="F:hydrolase activity, hydrolyzing O-glycosyl compounds"/>
    <property type="evidence" value="ECO:0007669"/>
    <property type="project" value="UniProtKB-ARBA"/>
</dbReference>
<dbReference type="EMBL" id="CP060007">
    <property type="protein sequence ID" value="QNA45279.1"/>
    <property type="molecule type" value="Genomic_DNA"/>
</dbReference>